<feature type="compositionally biased region" description="Low complexity" evidence="1">
    <location>
        <begin position="18"/>
        <end position="28"/>
    </location>
</feature>
<proteinExistence type="predicted"/>
<gene>
    <name evidence="2" type="ORF">HHK36_010119</name>
</gene>
<feature type="region of interest" description="Disordered" evidence="1">
    <location>
        <begin position="1"/>
        <end position="30"/>
    </location>
</feature>
<evidence type="ECO:0000256" key="1">
    <source>
        <dbReference type="SAM" id="MobiDB-lite"/>
    </source>
</evidence>
<sequence>MAVALLSPDLSPVGMTAPPSSHQQSPSPGNFVRQQHISDDRLWRFVSEGLLLWIDLASRLNSRSILPTLLTLAVERADGARGVRHRVTGVGDSDSDINGGCCDGKTRETREGREHRQERAKRQRRPKDGYIGISNSFGG</sequence>
<feature type="region of interest" description="Disordered" evidence="1">
    <location>
        <begin position="88"/>
        <end position="139"/>
    </location>
</feature>
<dbReference type="Proteomes" id="UP000655225">
    <property type="component" value="Unassembled WGS sequence"/>
</dbReference>
<name>A0A834ZC13_TETSI</name>
<reference evidence="2 3" key="1">
    <citation type="submission" date="2020-04" db="EMBL/GenBank/DDBJ databases">
        <title>Plant Genome Project.</title>
        <authorList>
            <person name="Zhang R.-G."/>
        </authorList>
    </citation>
    <scope>NUCLEOTIDE SEQUENCE [LARGE SCALE GENOMIC DNA]</scope>
    <source>
        <strain evidence="2">YNK0</strain>
        <tissue evidence="2">Leaf</tissue>
    </source>
</reference>
<dbReference type="EMBL" id="JABCRI010000006">
    <property type="protein sequence ID" value="KAF8405219.1"/>
    <property type="molecule type" value="Genomic_DNA"/>
</dbReference>
<comment type="caution">
    <text evidence="2">The sequence shown here is derived from an EMBL/GenBank/DDBJ whole genome shotgun (WGS) entry which is preliminary data.</text>
</comment>
<organism evidence="2 3">
    <name type="scientific">Tetracentron sinense</name>
    <name type="common">Spur-leaf</name>
    <dbReference type="NCBI Taxonomy" id="13715"/>
    <lineage>
        <taxon>Eukaryota</taxon>
        <taxon>Viridiplantae</taxon>
        <taxon>Streptophyta</taxon>
        <taxon>Embryophyta</taxon>
        <taxon>Tracheophyta</taxon>
        <taxon>Spermatophyta</taxon>
        <taxon>Magnoliopsida</taxon>
        <taxon>Trochodendrales</taxon>
        <taxon>Trochodendraceae</taxon>
        <taxon>Tetracentron</taxon>
    </lineage>
</organism>
<evidence type="ECO:0000313" key="2">
    <source>
        <dbReference type="EMBL" id="KAF8405219.1"/>
    </source>
</evidence>
<protein>
    <submittedName>
        <fullName evidence="2">Uncharacterized protein</fullName>
    </submittedName>
</protein>
<dbReference type="AlphaFoldDB" id="A0A834ZC13"/>
<keyword evidence="3" id="KW-1185">Reference proteome</keyword>
<evidence type="ECO:0000313" key="3">
    <source>
        <dbReference type="Proteomes" id="UP000655225"/>
    </source>
</evidence>
<feature type="compositionally biased region" description="Basic and acidic residues" evidence="1">
    <location>
        <begin position="104"/>
        <end position="117"/>
    </location>
</feature>
<accession>A0A834ZC13</accession>